<dbReference type="Proteomes" id="UP000681720">
    <property type="component" value="Unassembled WGS sequence"/>
</dbReference>
<keyword evidence="5 6" id="KW-0472">Membrane</keyword>
<protein>
    <recommendedName>
        <fullName evidence="7">Polycystin cation channel PKD1/PKD2 domain-containing protein</fullName>
    </recommendedName>
</protein>
<comment type="caution">
    <text evidence="8">The sequence shown here is derived from an EMBL/GenBank/DDBJ whole genome shotgun (WGS) entry which is preliminary data.</text>
</comment>
<dbReference type="GO" id="GO:0005262">
    <property type="term" value="F:calcium channel activity"/>
    <property type="evidence" value="ECO:0007669"/>
    <property type="project" value="TreeGrafter"/>
</dbReference>
<dbReference type="GO" id="GO:0016020">
    <property type="term" value="C:membrane"/>
    <property type="evidence" value="ECO:0007669"/>
    <property type="project" value="UniProtKB-SubCell"/>
</dbReference>
<feature type="transmembrane region" description="Helical" evidence="6">
    <location>
        <begin position="99"/>
        <end position="126"/>
    </location>
</feature>
<dbReference type="PANTHER" id="PTHR10877">
    <property type="entry name" value="POLYCYSTIN FAMILY MEMBER"/>
    <property type="match status" value="1"/>
</dbReference>
<dbReference type="GO" id="GO:0050982">
    <property type="term" value="P:detection of mechanical stimulus"/>
    <property type="evidence" value="ECO:0007669"/>
    <property type="project" value="TreeGrafter"/>
</dbReference>
<keyword evidence="3 6" id="KW-0812">Transmembrane</keyword>
<dbReference type="SUPFAM" id="SSF81324">
    <property type="entry name" value="Voltage-gated potassium channels"/>
    <property type="match status" value="1"/>
</dbReference>
<evidence type="ECO:0000256" key="5">
    <source>
        <dbReference type="ARBA" id="ARBA00023136"/>
    </source>
</evidence>
<evidence type="ECO:0000256" key="6">
    <source>
        <dbReference type="SAM" id="Phobius"/>
    </source>
</evidence>
<comment type="subcellular location">
    <subcellularLocation>
        <location evidence="1">Membrane</location>
        <topology evidence="1">Multi-pass membrane protein</topology>
    </subcellularLocation>
</comment>
<feature type="transmembrane region" description="Helical" evidence="6">
    <location>
        <begin position="205"/>
        <end position="231"/>
    </location>
</feature>
<dbReference type="Pfam" id="PF08016">
    <property type="entry name" value="PKD_channel"/>
    <property type="match status" value="1"/>
</dbReference>
<accession>A0A8S2LI93</accession>
<dbReference type="EMBL" id="CAJOBJ010001705">
    <property type="protein sequence ID" value="CAF3892392.1"/>
    <property type="molecule type" value="Genomic_DNA"/>
</dbReference>
<organism evidence="8 9">
    <name type="scientific">Rotaria magnacalcarata</name>
    <dbReference type="NCBI Taxonomy" id="392030"/>
    <lineage>
        <taxon>Eukaryota</taxon>
        <taxon>Metazoa</taxon>
        <taxon>Spiralia</taxon>
        <taxon>Gnathifera</taxon>
        <taxon>Rotifera</taxon>
        <taxon>Eurotatoria</taxon>
        <taxon>Bdelloidea</taxon>
        <taxon>Philodinida</taxon>
        <taxon>Philodinidae</taxon>
        <taxon>Rotaria</taxon>
    </lineage>
</organism>
<proteinExistence type="inferred from homology"/>
<evidence type="ECO:0000259" key="7">
    <source>
        <dbReference type="Pfam" id="PF08016"/>
    </source>
</evidence>
<dbReference type="Gene3D" id="1.10.287.70">
    <property type="match status" value="1"/>
</dbReference>
<gene>
    <name evidence="8" type="ORF">GIL414_LOCUS6117</name>
</gene>
<name>A0A8S2LI93_9BILA</name>
<evidence type="ECO:0000256" key="2">
    <source>
        <dbReference type="ARBA" id="ARBA00007200"/>
    </source>
</evidence>
<evidence type="ECO:0000313" key="9">
    <source>
        <dbReference type="Proteomes" id="UP000681720"/>
    </source>
</evidence>
<feature type="transmembrane region" description="Helical" evidence="6">
    <location>
        <begin position="146"/>
        <end position="168"/>
    </location>
</feature>
<dbReference type="InterPro" id="IPR013122">
    <property type="entry name" value="PKD1_2_channel"/>
</dbReference>
<sequence length="301" mass="35429">MVKEIKLLIKKRQSYIKEFWSYINWGIIVCSWAGVVIHIFRQTELKKLSNSLENVKGLKPISLTFFAYLDSLLTYLTELKKLSNSLENVKGLKPISLTFFAYLDSLLTYLLSFCCFFGTIKILRLLRINRRLSLLTLTLKKSAKQLLGFFLMFVVIFVAFNSLFYLLYHSYVRHYSSWLDTALTCFQMSSRHLSTIPDLKKIDTFIAAMSLFLFILLVVFMLTNMFVSIIVENFNIVRREPFNHENEVELIHFTIDKIRQWLSMSTRKRKIQTKTDPITEFPEKIDELMLAVDKLYGNTKR</sequence>
<evidence type="ECO:0000256" key="3">
    <source>
        <dbReference type="ARBA" id="ARBA00022692"/>
    </source>
</evidence>
<comment type="similarity">
    <text evidence="2">Belongs to the polycystin family.</text>
</comment>
<reference evidence="8" key="1">
    <citation type="submission" date="2021-02" db="EMBL/GenBank/DDBJ databases">
        <authorList>
            <person name="Nowell W R."/>
        </authorList>
    </citation>
    <scope>NUCLEOTIDE SEQUENCE</scope>
</reference>
<feature type="transmembrane region" description="Helical" evidence="6">
    <location>
        <begin position="20"/>
        <end position="40"/>
    </location>
</feature>
<evidence type="ECO:0000313" key="8">
    <source>
        <dbReference type="EMBL" id="CAF3892392.1"/>
    </source>
</evidence>
<evidence type="ECO:0000256" key="4">
    <source>
        <dbReference type="ARBA" id="ARBA00022989"/>
    </source>
</evidence>
<evidence type="ECO:0000256" key="1">
    <source>
        <dbReference type="ARBA" id="ARBA00004141"/>
    </source>
</evidence>
<keyword evidence="4 6" id="KW-1133">Transmembrane helix</keyword>
<dbReference type="PANTHER" id="PTHR10877:SF150">
    <property type="entry name" value="REJ DOMAIN-CONTAINING PROTEIN"/>
    <property type="match status" value="1"/>
</dbReference>
<dbReference type="AlphaFoldDB" id="A0A8S2LI93"/>
<feature type="domain" description="Polycystin cation channel PKD1/PKD2" evidence="7">
    <location>
        <begin position="93"/>
        <end position="236"/>
    </location>
</feature>
<dbReference type="InterPro" id="IPR051223">
    <property type="entry name" value="Polycystin"/>
</dbReference>